<dbReference type="Bgee" id="108698885">
    <property type="expression patterns" value="Expressed in brain and 8 other cell types or tissues"/>
</dbReference>
<evidence type="ECO:0000256" key="1">
    <source>
        <dbReference type="SAM" id="MobiDB-lite"/>
    </source>
</evidence>
<proteinExistence type="predicted"/>
<dbReference type="KEGG" id="xla:108698885"/>
<dbReference type="PANTHER" id="PTHR21585:SF0">
    <property type="entry name" value="ARMADILLO-LIKE HELICAL DOMAIN-CONTAINING PROTEIN 4"/>
    <property type="match status" value="1"/>
</dbReference>
<keyword evidence="3" id="KW-1185">Reference proteome</keyword>
<dbReference type="AGR" id="Xenbase:XB-GENE-6487991"/>
<feature type="region of interest" description="Disordered" evidence="1">
    <location>
        <begin position="485"/>
        <end position="578"/>
    </location>
</feature>
<feature type="compositionally biased region" description="Basic and acidic residues" evidence="1">
    <location>
        <begin position="395"/>
        <end position="406"/>
    </location>
</feature>
<dbReference type="PaxDb" id="8355-A0A1L8FAB3"/>
<evidence type="ECO:0000313" key="3">
    <source>
        <dbReference type="Proteomes" id="UP000186698"/>
    </source>
</evidence>
<feature type="region of interest" description="Disordered" evidence="1">
    <location>
        <begin position="219"/>
        <end position="238"/>
    </location>
</feature>
<accession>A0A1L8FAB3</accession>
<organism evidence="3 4">
    <name type="scientific">Xenopus laevis</name>
    <name type="common">African clawed frog</name>
    <dbReference type="NCBI Taxonomy" id="8355"/>
    <lineage>
        <taxon>Eukaryota</taxon>
        <taxon>Metazoa</taxon>
        <taxon>Chordata</taxon>
        <taxon>Craniata</taxon>
        <taxon>Vertebrata</taxon>
        <taxon>Euteleostomi</taxon>
        <taxon>Amphibia</taxon>
        <taxon>Batrachia</taxon>
        <taxon>Anura</taxon>
        <taxon>Pipoidea</taxon>
        <taxon>Pipidae</taxon>
        <taxon>Xenopodinae</taxon>
        <taxon>Xenopus</taxon>
        <taxon>Xenopus</taxon>
    </lineage>
</organism>
<evidence type="ECO:0000313" key="4">
    <source>
        <dbReference type="RefSeq" id="XP_018086224.1"/>
    </source>
</evidence>
<dbReference type="GeneID" id="108698885"/>
<protein>
    <submittedName>
        <fullName evidence="4">Armadillo-like helical domain-containing protein 4 isoform X1</fullName>
    </submittedName>
</protein>
<dbReference type="OrthoDB" id="9904542at2759"/>
<gene>
    <name evidence="4 5" type="primary">armh4.L</name>
</gene>
<feature type="region of interest" description="Disordered" evidence="1">
    <location>
        <begin position="388"/>
        <end position="410"/>
    </location>
</feature>
<dbReference type="InterPro" id="IPR031524">
    <property type="entry name" value="ARMH4"/>
</dbReference>
<feature type="compositionally biased region" description="Polar residues" evidence="1">
    <location>
        <begin position="321"/>
        <end position="335"/>
    </location>
</feature>
<feature type="compositionally biased region" description="Polar residues" evidence="1">
    <location>
        <begin position="342"/>
        <end position="352"/>
    </location>
</feature>
<feature type="region of interest" description="Disordered" evidence="1">
    <location>
        <begin position="320"/>
        <end position="352"/>
    </location>
</feature>
<dbReference type="RefSeq" id="XP_018086224.1">
    <property type="nucleotide sequence ID" value="XM_018230735.2"/>
</dbReference>
<dbReference type="AlphaFoldDB" id="A0A1L8FAB3"/>
<sequence length="674" mass="73497">MKGSQHTPIYLVLCTVLLGSPVITGFSLHKLMVRETEDGLETAEHFDGLDEDNNQSFQANAQEYQLTTPSTVTKASQGISDGASINNTFGVNEQHGNHSLSNNSFGKGESPEMNSSSLAVMRSPSGQAETSYENGILTTAVSTIDYISKETSQSMSTGLDKSYDAEEEDNKKKDKPKSSFQLNTMEMLTTSPRTSNIKTTDSQAIVSLYDNKPMAISPLSSDLKNENGSNTEASSETDVNLESALSVYSNLETVTQVNPENRTAGTTVPQQNNEWDDTKFSNFAPLTVTADNTSTKDQNVTTPKPEALVVSSPTFPGIVAQSENNTDPNATQSGSGFMPEENLQTDYSEPNTSETVMTSIQAGKAMTEEDNISTILLDSTVATRQIQDFSPATGDGKEQDTERRENPSGTTATAFVIHSETEETIIEGFDSEGEETVPQEPALDSVTPRMEVVKTKPKDGGSLDISVSTILPAVIPGEAEKVTPSITTQISQEQAPFPKRIDATESYRPGKLESEEGDEQDEDEDDDDEDDDGEEEEEEEEDKDTDSADESVEGDADLPPFTLPGISSQEPGEDEIGRGAYHVPDALEWEQQKQGLMRSWMEKLKDKAGYMSGMLVPVGVGVAGALLILGALYSIKIMNRRRRNGFKQHKRKQREFNSMQDRVMLLADSSEDEF</sequence>
<dbReference type="PANTHER" id="PTHR21585">
    <property type="entry name" value="FULL-LENGTH CDNA CLONE CS0DC025YL05 OF NEUROBLASTOMA"/>
    <property type="match status" value="1"/>
</dbReference>
<keyword evidence="2" id="KW-0812">Transmembrane</keyword>
<feature type="compositionally biased region" description="Basic and acidic residues" evidence="1">
    <location>
        <begin position="161"/>
        <end position="172"/>
    </location>
</feature>
<reference evidence="4" key="1">
    <citation type="submission" date="2025-08" db="UniProtKB">
        <authorList>
            <consortium name="RefSeq"/>
        </authorList>
    </citation>
    <scope>IDENTIFICATION</scope>
    <source>
        <strain evidence="4">J_2021</strain>
        <tissue evidence="4">Erythrocytes</tissue>
    </source>
</reference>
<evidence type="ECO:0000256" key="2">
    <source>
        <dbReference type="SAM" id="Phobius"/>
    </source>
</evidence>
<evidence type="ECO:0000313" key="5">
    <source>
        <dbReference type="Xenbase" id="XB-GENE-6487991"/>
    </source>
</evidence>
<dbReference type="OMA" id="FMPEENL"/>
<name>A0A1L8FAB3_XENLA</name>
<feature type="compositionally biased region" description="Polar residues" evidence="1">
    <location>
        <begin position="485"/>
        <end position="494"/>
    </location>
</feature>
<feature type="transmembrane region" description="Helical" evidence="2">
    <location>
        <begin position="608"/>
        <end position="633"/>
    </location>
</feature>
<feature type="compositionally biased region" description="Basic and acidic residues" evidence="1">
    <location>
        <begin position="499"/>
        <end position="514"/>
    </location>
</feature>
<keyword evidence="2" id="KW-0472">Membrane</keyword>
<dbReference type="Xenbase" id="XB-GENE-6487991">
    <property type="gene designation" value="armh4.L"/>
</dbReference>
<keyword evidence="2" id="KW-1133">Transmembrane helix</keyword>
<dbReference type="CTD" id="108698885"/>
<feature type="region of interest" description="Disordered" evidence="1">
    <location>
        <begin position="152"/>
        <end position="180"/>
    </location>
</feature>
<feature type="transmembrane region" description="Helical" evidence="2">
    <location>
        <begin position="9"/>
        <end position="28"/>
    </location>
</feature>
<feature type="compositionally biased region" description="Acidic residues" evidence="1">
    <location>
        <begin position="515"/>
        <end position="556"/>
    </location>
</feature>
<dbReference type="Proteomes" id="UP000186698">
    <property type="component" value="Chromosome 8L"/>
</dbReference>